<keyword evidence="4" id="KW-0443">Lipid metabolism</keyword>
<dbReference type="AlphaFoldDB" id="A0A2G5I2I3"/>
<evidence type="ECO:0000256" key="4">
    <source>
        <dbReference type="ARBA" id="ARBA00023098"/>
    </source>
</evidence>
<dbReference type="InterPro" id="IPR015679">
    <property type="entry name" value="PLipase_D_fam"/>
</dbReference>
<dbReference type="PANTHER" id="PTHR18896">
    <property type="entry name" value="PHOSPHOLIPASE D"/>
    <property type="match status" value="1"/>
</dbReference>
<feature type="domain" description="PLD phosphodiesterase" evidence="6">
    <location>
        <begin position="208"/>
        <end position="235"/>
    </location>
</feature>
<dbReference type="PANTHER" id="PTHR18896:SF186">
    <property type="entry name" value="PHOSPHOLIPASE D"/>
    <property type="match status" value="1"/>
</dbReference>
<evidence type="ECO:0000259" key="6">
    <source>
        <dbReference type="PROSITE" id="PS50035"/>
    </source>
</evidence>
<dbReference type="Gene3D" id="3.30.870.10">
    <property type="entry name" value="Endonuclease Chain A"/>
    <property type="match status" value="2"/>
</dbReference>
<dbReference type="EMBL" id="LKMD01000101">
    <property type="protein sequence ID" value="PIA98968.1"/>
    <property type="molecule type" value="Genomic_DNA"/>
</dbReference>
<reference evidence="7 8" key="1">
    <citation type="submission" date="2015-10" db="EMBL/GenBank/DDBJ databases">
        <title>The cercosporin biosynthetic gene cluster was horizontally transferred to several fungal lineages and shown to be expanded in Cercospora beticola based on microsynteny with recipient genomes.</title>
        <authorList>
            <person name="De Jonge R."/>
            <person name="Ebert M.K."/>
            <person name="Suttle J.C."/>
            <person name="Jurick Ii W.M."/>
            <person name="Secor G.A."/>
            <person name="Thomma B.P."/>
            <person name="Van De Peer Y."/>
            <person name="Bolton M.D."/>
        </authorList>
    </citation>
    <scope>NUCLEOTIDE SEQUENCE [LARGE SCALE GENOMIC DNA]</scope>
    <source>
        <strain evidence="7 8">09-40</strain>
    </source>
</reference>
<sequence>MSFLFDKVKSGLKDVEARIKAETTGSTHAHTHNSNVCSDNDDHHLHRYQSFAPQREGNEVKWYVDGCSYMWAVSTAIENAQSSIWILDWWLSPELYLRRPPALHEQYRLDRLLFAAAERGVQVYVIVYKEVTQALTLSSHHTKHWLEDNDKTGNIKVFRHPDHLPDKQTLASNFMASIKQSGLSAAKLAQLPGDAIKGIYGMNDGTVLYWAHHEKLCLVDSHVAFMGGLDLNLADLASFRCYGRWDTNQHSIADAHPDDLKQIVFPGQDYNNARIMDFSDVSHWENNKLPRTSNSRMGWSDVALCAKGPVVEDLKAHFVQRWNFIYYEKYDVRRDDRYAPLVYHPQRIGIIGHPYRSTEDGGVEGEGQMQSFRDRIREQYEKGRARLEDGRDKLLYNQDIPDGPLGGVQCQIARSACKWSHGVKLEHSIANAYIQTIRESVHFVYIENQFFITATGHQQKPVKNLIGAAMVERILRAARNNEDWHMIINIPSVPAFAGDLKDDAALGTRAIMEFQYFSTNRGGHSIMEEVARQGVDPMKYIRFYNLRSYDRINANASMAKVEQQAGVSYDDARKGYDQQYAHTVESGQYNQEYADPNGNANAYDRYQQTAQQISGGGNRGRWDSVAECYMQNGPDIRSVPWDGAPEAEMDAFVSEELYIHSKLLIADDRIVICGSANLNDRSQLGDHDSEIAMIIEDNQEFDSQMGGRPWKSKVFASTLRRQIFRKHLGLLPPQDMQRPDNNFMPVGTPNNYDWGSPEDQAVADPNSEAFHRLWKQTAATNTQAFAKVFHPVPDDQVKNWKDYEEYYEKYFKADDPKKQGQENEKPAFWRWGHVVKEEFSPGAQGTQEMKEVLSRIRGNLVEMPLLFLKDEDIAKEGLGLNAMTEELYT</sequence>
<evidence type="ECO:0000256" key="5">
    <source>
        <dbReference type="PIRNR" id="PIRNR009376"/>
    </source>
</evidence>
<dbReference type="Pfam" id="PF13091">
    <property type="entry name" value="PLDc_2"/>
    <property type="match status" value="1"/>
</dbReference>
<dbReference type="SUPFAM" id="SSF56024">
    <property type="entry name" value="Phospholipase D/nuclease"/>
    <property type="match status" value="2"/>
</dbReference>
<dbReference type="OrthoDB" id="14911at2759"/>
<comment type="similarity">
    <text evidence="5">Belongs to the phospholipase D family.</text>
</comment>
<dbReference type="InterPro" id="IPR001736">
    <property type="entry name" value="PLipase_D/transphosphatidylase"/>
</dbReference>
<evidence type="ECO:0000256" key="1">
    <source>
        <dbReference type="ARBA" id="ARBA00022737"/>
    </source>
</evidence>
<dbReference type="PROSITE" id="PS50035">
    <property type="entry name" value="PLD"/>
    <property type="match status" value="2"/>
</dbReference>
<dbReference type="Proteomes" id="UP000230605">
    <property type="component" value="Chromosome 3"/>
</dbReference>
<dbReference type="SMART" id="SM00155">
    <property type="entry name" value="PLDc"/>
    <property type="match status" value="2"/>
</dbReference>
<dbReference type="CDD" id="cd09141">
    <property type="entry name" value="PLDc_vPLD1_2_yPLD_like_2"/>
    <property type="match status" value="1"/>
</dbReference>
<dbReference type="GO" id="GO:0004630">
    <property type="term" value="F:phospholipase D activity"/>
    <property type="evidence" value="ECO:0007669"/>
    <property type="project" value="UniProtKB-UniRule"/>
</dbReference>
<evidence type="ECO:0000313" key="8">
    <source>
        <dbReference type="Proteomes" id="UP000230605"/>
    </source>
</evidence>
<proteinExistence type="inferred from homology"/>
<organism evidence="7 8">
    <name type="scientific">Cercospora beticola</name>
    <name type="common">Sugarbeet leaf spot fungus</name>
    <dbReference type="NCBI Taxonomy" id="122368"/>
    <lineage>
        <taxon>Eukaryota</taxon>
        <taxon>Fungi</taxon>
        <taxon>Dikarya</taxon>
        <taxon>Ascomycota</taxon>
        <taxon>Pezizomycotina</taxon>
        <taxon>Dothideomycetes</taxon>
        <taxon>Dothideomycetidae</taxon>
        <taxon>Mycosphaerellales</taxon>
        <taxon>Mycosphaerellaceae</taxon>
        <taxon>Cercospora</taxon>
    </lineage>
</organism>
<dbReference type="GO" id="GO:0035556">
    <property type="term" value="P:intracellular signal transduction"/>
    <property type="evidence" value="ECO:0007669"/>
    <property type="project" value="InterPro"/>
</dbReference>
<keyword evidence="3 5" id="KW-0442">Lipid degradation</keyword>
<dbReference type="InterPro" id="IPR025202">
    <property type="entry name" value="PLD-like_dom"/>
</dbReference>
<dbReference type="EC" id="3.1.4.4" evidence="5"/>
<gene>
    <name evidence="7" type="ORF">CB0940_02850</name>
</gene>
<comment type="caution">
    <text evidence="7">The sequence shown here is derived from an EMBL/GenBank/DDBJ whole genome shotgun (WGS) entry which is preliminary data.</text>
</comment>
<dbReference type="InterPro" id="IPR016555">
    <property type="entry name" value="PLipase_D_euk"/>
</dbReference>
<keyword evidence="2 5" id="KW-0378">Hydrolase</keyword>
<feature type="domain" description="PLD phosphodiesterase" evidence="6">
    <location>
        <begin position="655"/>
        <end position="682"/>
    </location>
</feature>
<dbReference type="CDD" id="cd09138">
    <property type="entry name" value="PLDc_vPLD1_2_yPLD_like_1"/>
    <property type="match status" value="1"/>
</dbReference>
<dbReference type="GO" id="GO:0009395">
    <property type="term" value="P:phospholipid catabolic process"/>
    <property type="evidence" value="ECO:0007669"/>
    <property type="project" value="TreeGrafter"/>
</dbReference>
<protein>
    <recommendedName>
        <fullName evidence="5">Phospholipase</fullName>
        <ecNumber evidence="5">3.1.4.4</ecNumber>
    </recommendedName>
</protein>
<evidence type="ECO:0000256" key="2">
    <source>
        <dbReference type="ARBA" id="ARBA00022801"/>
    </source>
</evidence>
<evidence type="ECO:0000313" key="7">
    <source>
        <dbReference type="EMBL" id="PIA98968.1"/>
    </source>
</evidence>
<dbReference type="GO" id="GO:0006654">
    <property type="term" value="P:phosphatidic acid biosynthetic process"/>
    <property type="evidence" value="ECO:0007669"/>
    <property type="project" value="InterPro"/>
</dbReference>
<accession>A0A2G5I2I3</accession>
<dbReference type="PIRSF" id="PIRSF009376">
    <property type="entry name" value="Phospholipase_D_euk"/>
    <property type="match status" value="1"/>
</dbReference>
<evidence type="ECO:0000256" key="3">
    <source>
        <dbReference type="ARBA" id="ARBA00022963"/>
    </source>
</evidence>
<keyword evidence="1" id="KW-0677">Repeat</keyword>
<comment type="catalytic activity">
    <reaction evidence="5">
        <text>a 1,2-diacyl-sn-glycero-3-phosphocholine + H2O = a 1,2-diacyl-sn-glycero-3-phosphate + choline + H(+)</text>
        <dbReference type="Rhea" id="RHEA:14445"/>
        <dbReference type="ChEBI" id="CHEBI:15354"/>
        <dbReference type="ChEBI" id="CHEBI:15377"/>
        <dbReference type="ChEBI" id="CHEBI:15378"/>
        <dbReference type="ChEBI" id="CHEBI:57643"/>
        <dbReference type="ChEBI" id="CHEBI:58608"/>
        <dbReference type="EC" id="3.1.4.4"/>
    </reaction>
</comment>
<name>A0A2G5I2I3_CERBT</name>